<dbReference type="EMBL" id="JAIXMP010000006">
    <property type="protein sequence ID" value="KAI9271771.1"/>
    <property type="molecule type" value="Genomic_DNA"/>
</dbReference>
<reference evidence="1" key="1">
    <citation type="journal article" date="2022" name="IScience">
        <title>Evolution of zygomycete secretomes and the origins of terrestrial fungal ecologies.</title>
        <authorList>
            <person name="Chang Y."/>
            <person name="Wang Y."/>
            <person name="Mondo S."/>
            <person name="Ahrendt S."/>
            <person name="Andreopoulos W."/>
            <person name="Barry K."/>
            <person name="Beard J."/>
            <person name="Benny G.L."/>
            <person name="Blankenship S."/>
            <person name="Bonito G."/>
            <person name="Cuomo C."/>
            <person name="Desiro A."/>
            <person name="Gervers K.A."/>
            <person name="Hundley H."/>
            <person name="Kuo A."/>
            <person name="LaButti K."/>
            <person name="Lang B.F."/>
            <person name="Lipzen A."/>
            <person name="O'Donnell K."/>
            <person name="Pangilinan J."/>
            <person name="Reynolds N."/>
            <person name="Sandor L."/>
            <person name="Smith M.E."/>
            <person name="Tsang A."/>
            <person name="Grigoriev I.V."/>
            <person name="Stajich J.E."/>
            <person name="Spatafora J.W."/>
        </authorList>
    </citation>
    <scope>NUCLEOTIDE SEQUENCE</scope>
    <source>
        <strain evidence="1">RSA 2281</strain>
    </source>
</reference>
<dbReference type="Proteomes" id="UP001209540">
    <property type="component" value="Unassembled WGS sequence"/>
</dbReference>
<reference evidence="1" key="2">
    <citation type="submission" date="2023-02" db="EMBL/GenBank/DDBJ databases">
        <authorList>
            <consortium name="DOE Joint Genome Institute"/>
            <person name="Mondo S.J."/>
            <person name="Chang Y."/>
            <person name="Wang Y."/>
            <person name="Ahrendt S."/>
            <person name="Andreopoulos W."/>
            <person name="Barry K."/>
            <person name="Beard J."/>
            <person name="Benny G.L."/>
            <person name="Blankenship S."/>
            <person name="Bonito G."/>
            <person name="Cuomo C."/>
            <person name="Desiro A."/>
            <person name="Gervers K.A."/>
            <person name="Hundley H."/>
            <person name="Kuo A."/>
            <person name="LaButti K."/>
            <person name="Lang B.F."/>
            <person name="Lipzen A."/>
            <person name="O'Donnell K."/>
            <person name="Pangilinan J."/>
            <person name="Reynolds N."/>
            <person name="Sandor L."/>
            <person name="Smith M.W."/>
            <person name="Tsang A."/>
            <person name="Grigoriev I.V."/>
            <person name="Stajich J.E."/>
            <person name="Spatafora J.W."/>
        </authorList>
    </citation>
    <scope>NUCLEOTIDE SEQUENCE</scope>
    <source>
        <strain evidence="1">RSA 2281</strain>
    </source>
</reference>
<proteinExistence type="predicted"/>
<organism evidence="1 2">
    <name type="scientific">Phascolomyces articulosus</name>
    <dbReference type="NCBI Taxonomy" id="60185"/>
    <lineage>
        <taxon>Eukaryota</taxon>
        <taxon>Fungi</taxon>
        <taxon>Fungi incertae sedis</taxon>
        <taxon>Mucoromycota</taxon>
        <taxon>Mucoromycotina</taxon>
        <taxon>Mucoromycetes</taxon>
        <taxon>Mucorales</taxon>
        <taxon>Lichtheimiaceae</taxon>
        <taxon>Phascolomyces</taxon>
    </lineage>
</organism>
<accession>A0AAD5K6M8</accession>
<gene>
    <name evidence="1" type="ORF">BDA99DRAFT_500945</name>
</gene>
<name>A0AAD5K6M8_9FUNG</name>
<comment type="caution">
    <text evidence="1">The sequence shown here is derived from an EMBL/GenBank/DDBJ whole genome shotgun (WGS) entry which is preliminary data.</text>
</comment>
<keyword evidence="2" id="KW-1185">Reference proteome</keyword>
<evidence type="ECO:0000313" key="1">
    <source>
        <dbReference type="EMBL" id="KAI9271771.1"/>
    </source>
</evidence>
<sequence>MALFHFIYYCLLFFSSSFKFRYTYLAYSFPTDMTEQLKCHYQFNSYKNFVTTKTAKSIKVQYNVTTMINIRPVSNFNLENLKQQ</sequence>
<dbReference type="AlphaFoldDB" id="A0AAD5K6M8"/>
<protein>
    <submittedName>
        <fullName evidence="1">Uncharacterized protein</fullName>
    </submittedName>
</protein>
<evidence type="ECO:0000313" key="2">
    <source>
        <dbReference type="Proteomes" id="UP001209540"/>
    </source>
</evidence>